<dbReference type="GO" id="GO:0008420">
    <property type="term" value="F:RNA polymerase II CTD heptapeptide repeat phosphatase activity"/>
    <property type="evidence" value="ECO:0007669"/>
    <property type="project" value="UniProtKB-UniRule"/>
</dbReference>
<dbReference type="Pfam" id="PF04181">
    <property type="entry name" value="RPAP2_Rtr1"/>
    <property type="match status" value="1"/>
</dbReference>
<evidence type="ECO:0000313" key="15">
    <source>
        <dbReference type="Proteomes" id="UP000196158"/>
    </source>
</evidence>
<dbReference type="PANTHER" id="PTHR14732">
    <property type="entry name" value="RNA POLYMERASE II SUBUNIT B1 CTD PHOSPHATASE RPAP2-RELATED"/>
    <property type="match status" value="1"/>
</dbReference>
<reference evidence="14 15" key="1">
    <citation type="submission" date="2017-04" db="EMBL/GenBank/DDBJ databases">
        <authorList>
            <person name="Afonso C.L."/>
            <person name="Miller P.J."/>
            <person name="Scott M.A."/>
            <person name="Spackman E."/>
            <person name="Goraichik I."/>
            <person name="Dimitrov K.M."/>
            <person name="Suarez D.L."/>
            <person name="Swayne D.E."/>
        </authorList>
    </citation>
    <scope>NUCLEOTIDE SEQUENCE [LARGE SCALE GENOMIC DNA]</scope>
</reference>
<keyword evidence="4 12" id="KW-0863">Zinc-finger</keyword>
<sequence>MVVSLKNIQDEVLKPFQNHRQLSIKESETLTLDLLALLCDDEIENGNTLKYLAKLITPTTYDDLIEERNLNHLCGYPLCNRPPERNVHHSESTLHHGNTGVMSSHQNDAIIKRFLWENNPYAYLSKFCSKFHFRCSQFYQVQLDENALFSRTGIHLINDTLKNKENNENENENTAYQVTLFEDLLREKSTEEDVKSLIIGLKKLGLHNSSGETELSEDKLLEDELSQWLSDIKIVENNNPPLMGDLEKEN</sequence>
<dbReference type="InterPro" id="IPR039693">
    <property type="entry name" value="Rtr1/RPAP2"/>
</dbReference>
<keyword evidence="8 12" id="KW-0539">Nucleus</keyword>
<dbReference type="OrthoDB" id="2590500at2759"/>
<dbReference type="Proteomes" id="UP000196158">
    <property type="component" value="Unassembled WGS sequence"/>
</dbReference>
<dbReference type="GO" id="GO:0005737">
    <property type="term" value="C:cytoplasm"/>
    <property type="evidence" value="ECO:0007669"/>
    <property type="project" value="TreeGrafter"/>
</dbReference>
<dbReference type="Gene3D" id="1.25.40.820">
    <property type="match status" value="1"/>
</dbReference>
<dbReference type="GO" id="GO:0008270">
    <property type="term" value="F:zinc ion binding"/>
    <property type="evidence" value="ECO:0007669"/>
    <property type="project" value="UniProtKB-KW"/>
</dbReference>
<name>A0A1X7R7V6_9SACH</name>
<dbReference type="InterPro" id="IPR007308">
    <property type="entry name" value="Rtr1/RPAP2_dom"/>
</dbReference>
<comment type="catalytic activity">
    <reaction evidence="10 12">
        <text>O-phospho-L-threonyl-[protein] + H2O = L-threonyl-[protein] + phosphate</text>
        <dbReference type="Rhea" id="RHEA:47004"/>
        <dbReference type="Rhea" id="RHEA-COMP:11060"/>
        <dbReference type="Rhea" id="RHEA-COMP:11605"/>
        <dbReference type="ChEBI" id="CHEBI:15377"/>
        <dbReference type="ChEBI" id="CHEBI:30013"/>
        <dbReference type="ChEBI" id="CHEBI:43474"/>
        <dbReference type="ChEBI" id="CHEBI:61977"/>
        <dbReference type="EC" id="3.1.3.16"/>
    </reaction>
</comment>
<comment type="catalytic activity">
    <reaction evidence="9 12">
        <text>O-phospho-L-seryl-[protein] + H2O = L-seryl-[protein] + phosphate</text>
        <dbReference type="Rhea" id="RHEA:20629"/>
        <dbReference type="Rhea" id="RHEA-COMP:9863"/>
        <dbReference type="Rhea" id="RHEA-COMP:11604"/>
        <dbReference type="ChEBI" id="CHEBI:15377"/>
        <dbReference type="ChEBI" id="CHEBI:29999"/>
        <dbReference type="ChEBI" id="CHEBI:43474"/>
        <dbReference type="ChEBI" id="CHEBI:83421"/>
        <dbReference type="EC" id="3.1.3.16"/>
    </reaction>
</comment>
<evidence type="ECO:0000256" key="11">
    <source>
        <dbReference type="PROSITE-ProRule" id="PRU00812"/>
    </source>
</evidence>
<keyword evidence="15" id="KW-1185">Reference proteome</keyword>
<feature type="domain" description="RTR1-type" evidence="13">
    <location>
        <begin position="51"/>
        <end position="152"/>
    </location>
</feature>
<dbReference type="AlphaFoldDB" id="A0A1X7R7V6"/>
<evidence type="ECO:0000313" key="14">
    <source>
        <dbReference type="EMBL" id="SMN21701.1"/>
    </source>
</evidence>
<dbReference type="InterPro" id="IPR038534">
    <property type="entry name" value="Rtr1/RPAP2_sf"/>
</dbReference>
<dbReference type="PANTHER" id="PTHR14732:SF0">
    <property type="entry name" value="RNA POLYMERASE II SUBUNIT B1 CTD PHOSPHATASE RPAP2-RELATED"/>
    <property type="match status" value="1"/>
</dbReference>
<evidence type="ECO:0000256" key="3">
    <source>
        <dbReference type="ARBA" id="ARBA00022723"/>
    </source>
</evidence>
<evidence type="ECO:0000256" key="7">
    <source>
        <dbReference type="ARBA" id="ARBA00022912"/>
    </source>
</evidence>
<evidence type="ECO:0000256" key="10">
    <source>
        <dbReference type="ARBA" id="ARBA00048336"/>
    </source>
</evidence>
<organism evidence="14 15">
    <name type="scientific">Maudiozyma saulgeensis</name>
    <dbReference type="NCBI Taxonomy" id="1789683"/>
    <lineage>
        <taxon>Eukaryota</taxon>
        <taxon>Fungi</taxon>
        <taxon>Dikarya</taxon>
        <taxon>Ascomycota</taxon>
        <taxon>Saccharomycotina</taxon>
        <taxon>Saccharomycetes</taxon>
        <taxon>Saccharomycetales</taxon>
        <taxon>Saccharomycetaceae</taxon>
        <taxon>Maudiozyma</taxon>
    </lineage>
</organism>
<keyword evidence="3 12" id="KW-0479">Metal-binding</keyword>
<comment type="similarity">
    <text evidence="2 11 12">Belongs to the RPAP2 family.</text>
</comment>
<dbReference type="STRING" id="1789683.A0A1X7R7V6"/>
<accession>A0A1X7R7V6</accession>
<evidence type="ECO:0000256" key="2">
    <source>
        <dbReference type="ARBA" id="ARBA00005676"/>
    </source>
</evidence>
<evidence type="ECO:0000256" key="12">
    <source>
        <dbReference type="RuleBase" id="RU367080"/>
    </source>
</evidence>
<dbReference type="EC" id="3.1.3.16" evidence="12"/>
<evidence type="ECO:0000256" key="9">
    <source>
        <dbReference type="ARBA" id="ARBA00047761"/>
    </source>
</evidence>
<keyword evidence="5 12" id="KW-0378">Hydrolase</keyword>
<comment type="subcellular location">
    <subcellularLocation>
        <location evidence="1 12">Nucleus</location>
    </subcellularLocation>
</comment>
<dbReference type="GO" id="GO:0043175">
    <property type="term" value="F:RNA polymerase core enzyme binding"/>
    <property type="evidence" value="ECO:0007669"/>
    <property type="project" value="UniProtKB-UniRule"/>
</dbReference>
<evidence type="ECO:0000259" key="13">
    <source>
        <dbReference type="PROSITE" id="PS51479"/>
    </source>
</evidence>
<keyword evidence="7 12" id="KW-0904">Protein phosphatase</keyword>
<evidence type="ECO:0000256" key="6">
    <source>
        <dbReference type="ARBA" id="ARBA00022833"/>
    </source>
</evidence>
<evidence type="ECO:0000256" key="5">
    <source>
        <dbReference type="ARBA" id="ARBA00022801"/>
    </source>
</evidence>
<comment type="function">
    <text evidence="12">Putative RNA polymerase II subunit B1 C-terminal domain (CTD) phosphatase involved in RNA polymerase II transcription regulation.</text>
</comment>
<gene>
    <name evidence="14" type="ORF">KASA_0K03960G</name>
</gene>
<keyword evidence="6 12" id="KW-0862">Zinc</keyword>
<evidence type="ECO:0000256" key="4">
    <source>
        <dbReference type="ARBA" id="ARBA00022771"/>
    </source>
</evidence>
<proteinExistence type="inferred from homology"/>
<dbReference type="EMBL" id="FXLY01000008">
    <property type="protein sequence ID" value="SMN21701.1"/>
    <property type="molecule type" value="Genomic_DNA"/>
</dbReference>
<evidence type="ECO:0000256" key="1">
    <source>
        <dbReference type="ARBA" id="ARBA00004123"/>
    </source>
</evidence>
<dbReference type="PROSITE" id="PS51479">
    <property type="entry name" value="ZF_RTR1"/>
    <property type="match status" value="1"/>
</dbReference>
<dbReference type="GO" id="GO:0005634">
    <property type="term" value="C:nucleus"/>
    <property type="evidence" value="ECO:0007669"/>
    <property type="project" value="UniProtKB-SubCell"/>
</dbReference>
<protein>
    <recommendedName>
        <fullName evidence="12">RNA polymerase II subunit B1 CTD phosphatase RPAP2 homolog</fullName>
        <ecNumber evidence="12">3.1.3.16</ecNumber>
    </recommendedName>
</protein>
<evidence type="ECO:0000256" key="8">
    <source>
        <dbReference type="ARBA" id="ARBA00023242"/>
    </source>
</evidence>